<evidence type="ECO:0000256" key="1">
    <source>
        <dbReference type="ARBA" id="ARBA00022849"/>
    </source>
</evidence>
<keyword evidence="1" id="KW-0059">Arsenical resistance</keyword>
<evidence type="ECO:0000259" key="2">
    <source>
        <dbReference type="SMART" id="SM00226"/>
    </source>
</evidence>
<evidence type="ECO:0000313" key="4">
    <source>
        <dbReference type="Proteomes" id="UP000315525"/>
    </source>
</evidence>
<dbReference type="Gene3D" id="3.40.50.2300">
    <property type="match status" value="1"/>
</dbReference>
<organism evidence="3 4">
    <name type="scientific">candidate division TA06 bacterium</name>
    <dbReference type="NCBI Taxonomy" id="2250710"/>
    <lineage>
        <taxon>Bacteria</taxon>
        <taxon>Bacteria division TA06</taxon>
    </lineage>
</organism>
<name>A0A523URU9_UNCT6</name>
<dbReference type="PANTHER" id="PTHR43428">
    <property type="entry name" value="ARSENATE REDUCTASE"/>
    <property type="match status" value="1"/>
</dbReference>
<dbReference type="EMBL" id="SOJN01000094">
    <property type="protein sequence ID" value="TET45119.1"/>
    <property type="molecule type" value="Genomic_DNA"/>
</dbReference>
<protein>
    <submittedName>
        <fullName evidence="3">Arsenate reductase ArsC</fullName>
    </submittedName>
</protein>
<dbReference type="GO" id="GO:0046685">
    <property type="term" value="P:response to arsenic-containing substance"/>
    <property type="evidence" value="ECO:0007669"/>
    <property type="project" value="UniProtKB-KW"/>
</dbReference>
<dbReference type="SMART" id="SM00226">
    <property type="entry name" value="LMWPc"/>
    <property type="match status" value="1"/>
</dbReference>
<sequence>MQEAAKKKVLFICTHNSNRSQMAEGLLRATRGGRYEARSAGTHPTEVSPQAIKVMGEANIDISSHRSKSIDEFRDTEFDYVVTVCDHARETCPFFPRAVMQLHKSFENPMDFHGTKDEIMTAFRHLRDEIKAWIEETFGDKK</sequence>
<dbReference type="CDD" id="cd16345">
    <property type="entry name" value="LMWP_ArsC"/>
    <property type="match status" value="1"/>
</dbReference>
<reference evidence="3 4" key="1">
    <citation type="submission" date="2019-03" db="EMBL/GenBank/DDBJ databases">
        <title>Metabolic potential of uncultured bacteria and archaea associated with petroleum seepage in deep-sea sediments.</title>
        <authorList>
            <person name="Dong X."/>
            <person name="Hubert C."/>
        </authorList>
    </citation>
    <scope>NUCLEOTIDE SEQUENCE [LARGE SCALE GENOMIC DNA]</scope>
    <source>
        <strain evidence="3">E44_bin18</strain>
    </source>
</reference>
<evidence type="ECO:0000313" key="3">
    <source>
        <dbReference type="EMBL" id="TET45119.1"/>
    </source>
</evidence>
<dbReference type="InterPro" id="IPR023485">
    <property type="entry name" value="Ptyr_pPase"/>
</dbReference>
<proteinExistence type="predicted"/>
<dbReference type="Pfam" id="PF01451">
    <property type="entry name" value="LMWPc"/>
    <property type="match status" value="1"/>
</dbReference>
<dbReference type="Proteomes" id="UP000315525">
    <property type="component" value="Unassembled WGS sequence"/>
</dbReference>
<accession>A0A523URU9</accession>
<feature type="domain" description="Phosphotyrosine protein phosphatase I" evidence="2">
    <location>
        <begin position="7"/>
        <end position="140"/>
    </location>
</feature>
<dbReference type="InterPro" id="IPR036196">
    <property type="entry name" value="Ptyr_pPase_sf"/>
</dbReference>
<dbReference type="SUPFAM" id="SSF52788">
    <property type="entry name" value="Phosphotyrosine protein phosphatases I"/>
    <property type="match status" value="1"/>
</dbReference>
<comment type="caution">
    <text evidence="3">The sequence shown here is derived from an EMBL/GenBank/DDBJ whole genome shotgun (WGS) entry which is preliminary data.</text>
</comment>
<dbReference type="AlphaFoldDB" id="A0A523URU9"/>
<gene>
    <name evidence="3" type="ORF">E3J62_08380</name>
</gene>
<dbReference type="PANTHER" id="PTHR43428:SF1">
    <property type="entry name" value="ARSENATE REDUCTASE"/>
    <property type="match status" value="1"/>
</dbReference>